<organism evidence="2 3">
    <name type="scientific">Anaerococcus lactolyticus ATCC 51172</name>
    <dbReference type="NCBI Taxonomy" id="525254"/>
    <lineage>
        <taxon>Bacteria</taxon>
        <taxon>Bacillati</taxon>
        <taxon>Bacillota</taxon>
        <taxon>Tissierellia</taxon>
        <taxon>Tissierellales</taxon>
        <taxon>Peptoniphilaceae</taxon>
        <taxon>Anaerococcus</taxon>
    </lineage>
</organism>
<dbReference type="AlphaFoldDB" id="C2BD19"/>
<proteinExistence type="predicted"/>
<evidence type="ECO:0000256" key="1">
    <source>
        <dbReference type="SAM" id="Phobius"/>
    </source>
</evidence>
<dbReference type="STRING" id="525254.HMPREF0072_0239"/>
<feature type="transmembrane region" description="Helical" evidence="1">
    <location>
        <begin position="132"/>
        <end position="149"/>
    </location>
</feature>
<feature type="transmembrane region" description="Helical" evidence="1">
    <location>
        <begin position="82"/>
        <end position="102"/>
    </location>
</feature>
<dbReference type="Proteomes" id="UP000005984">
    <property type="component" value="Unassembled WGS sequence"/>
</dbReference>
<feature type="transmembrane region" description="Helical" evidence="1">
    <location>
        <begin position="6"/>
        <end position="28"/>
    </location>
</feature>
<accession>C2BD19</accession>
<keyword evidence="1" id="KW-0812">Transmembrane</keyword>
<keyword evidence="3" id="KW-1185">Reference proteome</keyword>
<comment type="caution">
    <text evidence="2">The sequence shown here is derived from an EMBL/GenBank/DDBJ whole genome shotgun (WGS) entry which is preliminary data.</text>
</comment>
<name>C2BD19_9FIRM</name>
<protein>
    <submittedName>
        <fullName evidence="2">Uncharacterized protein</fullName>
    </submittedName>
</protein>
<dbReference type="EMBL" id="ABYO01000015">
    <property type="protein sequence ID" value="EEI87211.1"/>
    <property type="molecule type" value="Genomic_DNA"/>
</dbReference>
<feature type="transmembrane region" description="Helical" evidence="1">
    <location>
        <begin position="155"/>
        <end position="172"/>
    </location>
</feature>
<sequence length="175" mass="20309">MPYWIFCLGLGVLTSAIFRYITTDALFYDDFKNLDNRKDRLNYILSKNIFTLFFLAGFILILYILSFLATKLGFVNENEVNLVLVFKFLVYILASENIILMLNNKMIPSYKSGHKRNIKEDIIIGTENLKSMIPSLFVNIILIIFIFMFKIDLTTFAGIVYLLASIFIFAIYKTC</sequence>
<feature type="transmembrane region" description="Helical" evidence="1">
    <location>
        <begin position="49"/>
        <end position="70"/>
    </location>
</feature>
<dbReference type="eggNOG" id="ENOG50308SJ">
    <property type="taxonomic scope" value="Bacteria"/>
</dbReference>
<evidence type="ECO:0000313" key="3">
    <source>
        <dbReference type="Proteomes" id="UP000005984"/>
    </source>
</evidence>
<dbReference type="HOGENOM" id="CLU_1529498_0_0_9"/>
<keyword evidence="1" id="KW-1133">Transmembrane helix</keyword>
<gene>
    <name evidence="2" type="ORF">HMPREF0072_0239</name>
</gene>
<reference evidence="2 3" key="1">
    <citation type="submission" date="2008-10" db="EMBL/GenBank/DDBJ databases">
        <authorList>
            <person name="Qin X."/>
            <person name="Bachman B."/>
            <person name="Battles P."/>
            <person name="Bell A."/>
            <person name="Bess C."/>
            <person name="Bickham C."/>
            <person name="Chaboub L."/>
            <person name="Chen D."/>
            <person name="Coyle M."/>
            <person name="Deiros D.R."/>
            <person name="Dinh H."/>
            <person name="Forbes L."/>
            <person name="Fowler G."/>
            <person name="Francisco L."/>
            <person name="Fu Q."/>
            <person name="Gubbala S."/>
            <person name="Hale W."/>
            <person name="Han Y."/>
            <person name="Hemphill L."/>
            <person name="Highlander S.K."/>
            <person name="Hirani K."/>
            <person name="Hogues M."/>
            <person name="Jackson L."/>
            <person name="Jakkamsetti A."/>
            <person name="Javaid M."/>
            <person name="Jiang H."/>
            <person name="Korchina V."/>
            <person name="Kovar C."/>
            <person name="Lara F."/>
            <person name="Lee S."/>
            <person name="Mata R."/>
            <person name="Mathew T."/>
            <person name="Moen C."/>
            <person name="Morales K."/>
            <person name="Munidasa M."/>
            <person name="Nazareth L."/>
            <person name="Ngo R."/>
            <person name="Nguyen L."/>
            <person name="Okwuonu G."/>
            <person name="Ongeri F."/>
            <person name="Patil S."/>
            <person name="Petrosino J."/>
            <person name="Pham C."/>
            <person name="Pham P."/>
            <person name="Pu L.-L."/>
            <person name="Puazo M."/>
            <person name="Raj R."/>
            <person name="Reid J."/>
            <person name="Rouhana J."/>
            <person name="Saada N."/>
            <person name="Shang Y."/>
            <person name="Simmons D."/>
            <person name="Thornton R."/>
            <person name="Warren J."/>
            <person name="Weissenberger G."/>
            <person name="Zhang J."/>
            <person name="Zhang L."/>
            <person name="Zhou C."/>
            <person name="Zhu D."/>
            <person name="Muzny D."/>
            <person name="Worley K."/>
            <person name="Gibbs R."/>
        </authorList>
    </citation>
    <scope>NUCLEOTIDE SEQUENCE [LARGE SCALE GENOMIC DNA]</scope>
    <source>
        <strain evidence="2 3">ATCC 51172</strain>
    </source>
</reference>
<keyword evidence="1" id="KW-0472">Membrane</keyword>
<evidence type="ECO:0000313" key="2">
    <source>
        <dbReference type="EMBL" id="EEI87211.1"/>
    </source>
</evidence>